<evidence type="ECO:0000256" key="4">
    <source>
        <dbReference type="ARBA" id="ARBA00022692"/>
    </source>
</evidence>
<dbReference type="PROSITE" id="PS01018">
    <property type="entry name" value="STEROL_REDUCT_2"/>
    <property type="match status" value="1"/>
</dbReference>
<sequence length="637" mass="70787">MVEYEFGGPLGAAGITFGLPVLLYVFAFACNDVSGCPVPILLHPCDFAWESLNADAGLLNASLSKFFTREAMLVTVAYYVIGLFLWRVLPANEVYGTKLVHHHRPLLYRFNAFSASVVVLAICAAGTYFQGAEFPVWTYITDNYVQLLTANILISYALSVFLYVNSFTVDTKYPNRGLRELAAGGTTGNFIYDFYIGRELNPRVTLPLLGEVDIKTWCEVCPGLTAWILLDLAFIAQQYRSYGYISDSIIFTTAVQAYYVLSSQYNESSILTMMDITTDGMGFMLSFGDIVWVPFLYSTQARYLAAFPVHLGWPRILGVAAIFVLGIYIFKAANNQKHLFRTQPEHPAVRGLSSIRTKRGTRLLTAGWWGLSRHINYFGDWMQALPFSLPTGIAGYMILPAGAALTSADLSDSQSRTMLDGRVVVQGPATGWGMIFTYFYVLYFGVLLIHRERRDDAMCAKKYGEDWKTYRRTIASSHNARLATHCPGGNHFIRLSGPHLVPGKIIKPNPVARHARLGAATKTLYVYYSPGVPTAEANYNGDIRFGSDRSYMNERTALHEISHTLGVGQTSAFDELCASGDWPRALPLLRSWDGPDAVINCGGGHFWPYGLNYNDEWSETNGDRNVLLVNAMVADGM</sequence>
<evidence type="ECO:0000256" key="2">
    <source>
        <dbReference type="ARBA" id="ARBA00005402"/>
    </source>
</evidence>
<dbReference type="PANTHER" id="PTHR21257">
    <property type="entry name" value="DELTA(14)-STEROL REDUCTASE"/>
    <property type="match status" value="1"/>
</dbReference>
<dbReference type="Gene3D" id="1.20.120.1630">
    <property type="match status" value="1"/>
</dbReference>
<dbReference type="InterPro" id="IPR018083">
    <property type="entry name" value="Sterol_reductase_CS"/>
</dbReference>
<evidence type="ECO:0000256" key="8">
    <source>
        <dbReference type="ARBA" id="ARBA00023011"/>
    </source>
</evidence>
<comment type="subcellular location">
    <subcellularLocation>
        <location evidence="1">Membrane</location>
        <topology evidence="1">Multi-pass membrane protein</topology>
    </subcellularLocation>
</comment>
<dbReference type="Pfam" id="PF01222">
    <property type="entry name" value="ERG4_ERG24"/>
    <property type="match status" value="1"/>
</dbReference>
<keyword evidence="15" id="KW-1185">Reference proteome</keyword>
<evidence type="ECO:0000256" key="12">
    <source>
        <dbReference type="ARBA" id="ARBA00023221"/>
    </source>
</evidence>
<accession>A0A3D8RZ68</accession>
<dbReference type="GO" id="GO:0005789">
    <property type="term" value="C:endoplasmic reticulum membrane"/>
    <property type="evidence" value="ECO:0007669"/>
    <property type="project" value="TreeGrafter"/>
</dbReference>
<evidence type="ECO:0000256" key="9">
    <source>
        <dbReference type="ARBA" id="ARBA00023098"/>
    </source>
</evidence>
<dbReference type="AlphaFoldDB" id="A0A3D8RZ68"/>
<keyword evidence="11 13" id="KW-1207">Sterol metabolism</keyword>
<evidence type="ECO:0000256" key="5">
    <source>
        <dbReference type="ARBA" id="ARBA00022955"/>
    </source>
</evidence>
<comment type="caution">
    <text evidence="13">Lacks conserved residue(s) required for the propagation of feature annotation.</text>
</comment>
<evidence type="ECO:0000313" key="15">
    <source>
        <dbReference type="Proteomes" id="UP000256690"/>
    </source>
</evidence>
<keyword evidence="8 13" id="KW-0756">Sterol biosynthesis</keyword>
<gene>
    <name evidence="14" type="ORF">DSM5745_06195</name>
</gene>
<feature type="transmembrane region" description="Helical" evidence="13">
    <location>
        <begin position="110"/>
        <end position="129"/>
    </location>
</feature>
<feature type="transmembrane region" description="Helical" evidence="13">
    <location>
        <begin position="281"/>
        <end position="299"/>
    </location>
</feature>
<protein>
    <recommendedName>
        <fullName evidence="13">Delta(14)-sterol reductase</fullName>
    </recommendedName>
    <alternativeName>
        <fullName evidence="13">C-14 sterol reductase</fullName>
    </alternativeName>
    <alternativeName>
        <fullName evidence="13">Sterol C14-reductase</fullName>
    </alternativeName>
</protein>
<keyword evidence="4 13" id="KW-0812">Transmembrane</keyword>
<organism evidence="14 15">
    <name type="scientific">Aspergillus mulundensis</name>
    <dbReference type="NCBI Taxonomy" id="1810919"/>
    <lineage>
        <taxon>Eukaryota</taxon>
        <taxon>Fungi</taxon>
        <taxon>Dikarya</taxon>
        <taxon>Ascomycota</taxon>
        <taxon>Pezizomycotina</taxon>
        <taxon>Eurotiomycetes</taxon>
        <taxon>Eurotiomycetidae</taxon>
        <taxon>Eurotiales</taxon>
        <taxon>Aspergillaceae</taxon>
        <taxon>Aspergillus</taxon>
        <taxon>Aspergillus subgen. Nidulantes</taxon>
    </lineage>
</organism>
<keyword evidence="5 13" id="KW-0752">Steroid biosynthesis</keyword>
<feature type="transmembrane region" description="Helical" evidence="13">
    <location>
        <begin position="71"/>
        <end position="89"/>
    </location>
</feature>
<dbReference type="PROSITE" id="PS01017">
    <property type="entry name" value="STEROL_REDUCT_1"/>
    <property type="match status" value="1"/>
</dbReference>
<feature type="transmembrane region" description="Helical" evidence="13">
    <location>
        <begin position="429"/>
        <end position="449"/>
    </location>
</feature>
<dbReference type="OrthoDB" id="10262235at2759"/>
<evidence type="ECO:0000256" key="7">
    <source>
        <dbReference type="ARBA" id="ARBA00023002"/>
    </source>
</evidence>
<evidence type="ECO:0000256" key="10">
    <source>
        <dbReference type="ARBA" id="ARBA00023136"/>
    </source>
</evidence>
<evidence type="ECO:0000256" key="6">
    <source>
        <dbReference type="ARBA" id="ARBA00022989"/>
    </source>
</evidence>
<proteinExistence type="inferred from homology"/>
<evidence type="ECO:0000256" key="3">
    <source>
        <dbReference type="ARBA" id="ARBA00022516"/>
    </source>
</evidence>
<dbReference type="EMBL" id="PVWQ01000006">
    <property type="protein sequence ID" value="RDW79343.1"/>
    <property type="molecule type" value="Genomic_DNA"/>
</dbReference>
<dbReference type="GO" id="GO:0050613">
    <property type="term" value="F:Delta14-sterol reductase activity"/>
    <property type="evidence" value="ECO:0007669"/>
    <property type="project" value="UniProtKB-ARBA"/>
</dbReference>
<dbReference type="GO" id="GO:0006696">
    <property type="term" value="P:ergosterol biosynthetic process"/>
    <property type="evidence" value="ECO:0007669"/>
    <property type="project" value="TreeGrafter"/>
</dbReference>
<dbReference type="RefSeq" id="XP_026604043.1">
    <property type="nucleotide sequence ID" value="XM_026748211.1"/>
</dbReference>
<keyword evidence="12 13" id="KW-0753">Steroid metabolism</keyword>
<keyword evidence="6 13" id="KW-1133">Transmembrane helix</keyword>
<evidence type="ECO:0000256" key="13">
    <source>
        <dbReference type="RuleBase" id="RU369120"/>
    </source>
</evidence>
<dbReference type="Proteomes" id="UP000256690">
    <property type="component" value="Unassembled WGS sequence"/>
</dbReference>
<name>A0A3D8RZ68_9EURO</name>
<dbReference type="GeneID" id="38116565"/>
<comment type="similarity">
    <text evidence="2 13">Belongs to the ERG4/ERG24 family.</text>
</comment>
<comment type="caution">
    <text evidence="14">The sequence shown here is derived from an EMBL/GenBank/DDBJ whole genome shotgun (WGS) entry which is preliminary data.</text>
</comment>
<feature type="transmembrane region" description="Helical" evidence="13">
    <location>
        <begin position="144"/>
        <end position="164"/>
    </location>
</feature>
<keyword evidence="7 13" id="KW-0560">Oxidoreductase</keyword>
<evidence type="ECO:0000256" key="11">
    <source>
        <dbReference type="ARBA" id="ARBA00023166"/>
    </source>
</evidence>
<dbReference type="InterPro" id="IPR001171">
    <property type="entry name" value="ERG24_DHCR-like"/>
</dbReference>
<keyword evidence="3 13" id="KW-0444">Lipid biosynthesis</keyword>
<keyword evidence="9 13" id="KW-0443">Lipid metabolism</keyword>
<reference evidence="14 15" key="1">
    <citation type="journal article" date="2018" name="IMA Fungus">
        <title>IMA Genome-F 9: Draft genome sequence of Annulohypoxylon stygium, Aspergillus mulundensis, Berkeleyomyces basicola (syn. Thielaviopsis basicola), Ceratocystis smalleyi, two Cercospora beticola strains, Coleophoma cylindrospora, Fusarium fracticaudum, Phialophora cf. hyalina, and Morchella septimelata.</title>
        <authorList>
            <person name="Wingfield B.D."/>
            <person name="Bills G.F."/>
            <person name="Dong Y."/>
            <person name="Huang W."/>
            <person name="Nel W.J."/>
            <person name="Swalarsk-Parry B.S."/>
            <person name="Vaghefi N."/>
            <person name="Wilken P.M."/>
            <person name="An Z."/>
            <person name="de Beer Z.W."/>
            <person name="De Vos L."/>
            <person name="Chen L."/>
            <person name="Duong T.A."/>
            <person name="Gao Y."/>
            <person name="Hammerbacher A."/>
            <person name="Kikkert J.R."/>
            <person name="Li Y."/>
            <person name="Li H."/>
            <person name="Li K."/>
            <person name="Li Q."/>
            <person name="Liu X."/>
            <person name="Ma X."/>
            <person name="Naidoo K."/>
            <person name="Pethybridge S.J."/>
            <person name="Sun J."/>
            <person name="Steenkamp E.T."/>
            <person name="van der Nest M.A."/>
            <person name="van Wyk S."/>
            <person name="Wingfield M.J."/>
            <person name="Xiong C."/>
            <person name="Yue Q."/>
            <person name="Zhang X."/>
        </authorList>
    </citation>
    <scope>NUCLEOTIDE SEQUENCE [LARGE SCALE GENOMIC DNA]</scope>
    <source>
        <strain evidence="14 15">DSM 5745</strain>
    </source>
</reference>
<keyword evidence="10 13" id="KW-0472">Membrane</keyword>
<evidence type="ECO:0000313" key="14">
    <source>
        <dbReference type="EMBL" id="RDW79343.1"/>
    </source>
</evidence>
<dbReference type="STRING" id="1810919.A0A3D8RZ68"/>
<feature type="transmembrane region" description="Helical" evidence="13">
    <location>
        <begin position="311"/>
        <end position="330"/>
    </location>
</feature>
<dbReference type="PANTHER" id="PTHR21257:SF52">
    <property type="entry name" value="DELTA(14)-STEROL REDUCTASE TM7SF2"/>
    <property type="match status" value="1"/>
</dbReference>
<evidence type="ECO:0000256" key="1">
    <source>
        <dbReference type="ARBA" id="ARBA00004141"/>
    </source>
</evidence>